<name>A0ABQ9VZX2_SAGOE</name>
<reference evidence="2 3" key="1">
    <citation type="submission" date="2023-05" db="EMBL/GenBank/DDBJ databases">
        <title>B98-5 Cell Line De Novo Hybrid Assembly: An Optical Mapping Approach.</title>
        <authorList>
            <person name="Kananen K."/>
            <person name="Auerbach J.A."/>
            <person name="Kautto E."/>
            <person name="Blachly J.S."/>
        </authorList>
    </citation>
    <scope>NUCLEOTIDE SEQUENCE [LARGE SCALE GENOMIC DNA]</scope>
    <source>
        <strain evidence="2">B95-8</strain>
        <tissue evidence="2">Cell line</tissue>
    </source>
</reference>
<keyword evidence="3" id="KW-1185">Reference proteome</keyword>
<evidence type="ECO:0000256" key="1">
    <source>
        <dbReference type="SAM" id="MobiDB-lite"/>
    </source>
</evidence>
<feature type="region of interest" description="Disordered" evidence="1">
    <location>
        <begin position="1"/>
        <end position="25"/>
    </location>
</feature>
<comment type="caution">
    <text evidence="2">The sequence shown here is derived from an EMBL/GenBank/DDBJ whole genome shotgun (WGS) entry which is preliminary data.</text>
</comment>
<dbReference type="Proteomes" id="UP001266305">
    <property type="component" value="Unassembled WGS sequence"/>
</dbReference>
<proteinExistence type="predicted"/>
<sequence>MHRKFGHVGTGAAEEEAGQGAGQVGKGVVRRDLIEKLMLEPSWKVVRKGVPRGGDSRVRCPKMCTQARVPGVDQK</sequence>
<organism evidence="2 3">
    <name type="scientific">Saguinus oedipus</name>
    <name type="common">Cotton-top tamarin</name>
    <name type="synonym">Oedipomidas oedipus</name>
    <dbReference type="NCBI Taxonomy" id="9490"/>
    <lineage>
        <taxon>Eukaryota</taxon>
        <taxon>Metazoa</taxon>
        <taxon>Chordata</taxon>
        <taxon>Craniata</taxon>
        <taxon>Vertebrata</taxon>
        <taxon>Euteleostomi</taxon>
        <taxon>Mammalia</taxon>
        <taxon>Eutheria</taxon>
        <taxon>Euarchontoglires</taxon>
        <taxon>Primates</taxon>
        <taxon>Haplorrhini</taxon>
        <taxon>Platyrrhini</taxon>
        <taxon>Cebidae</taxon>
        <taxon>Callitrichinae</taxon>
        <taxon>Saguinus</taxon>
    </lineage>
</organism>
<accession>A0ABQ9VZX2</accession>
<protein>
    <submittedName>
        <fullName evidence="2">Uncharacterized protein</fullName>
    </submittedName>
</protein>
<evidence type="ECO:0000313" key="3">
    <source>
        <dbReference type="Proteomes" id="UP001266305"/>
    </source>
</evidence>
<gene>
    <name evidence="2" type="ORF">P7K49_008947</name>
</gene>
<evidence type="ECO:0000313" key="2">
    <source>
        <dbReference type="EMBL" id="KAK2114681.1"/>
    </source>
</evidence>
<feature type="non-terminal residue" evidence="2">
    <location>
        <position position="75"/>
    </location>
</feature>
<dbReference type="EMBL" id="JASSZA010000004">
    <property type="protein sequence ID" value="KAK2114681.1"/>
    <property type="molecule type" value="Genomic_DNA"/>
</dbReference>